<dbReference type="Ensembl" id="ENSGWIT00000057855.1">
    <property type="protein sequence ID" value="ENSGWIP00000053653.1"/>
    <property type="gene ID" value="ENSGWIG00000025764.1"/>
</dbReference>
<feature type="transmembrane region" description="Helical" evidence="5">
    <location>
        <begin position="249"/>
        <end position="273"/>
    </location>
</feature>
<reference evidence="6" key="3">
    <citation type="submission" date="2025-09" db="UniProtKB">
        <authorList>
            <consortium name="Ensembl"/>
        </authorList>
    </citation>
    <scope>IDENTIFICATION</scope>
</reference>
<evidence type="ECO:0000256" key="1">
    <source>
        <dbReference type="ARBA" id="ARBA00004141"/>
    </source>
</evidence>
<keyword evidence="4 5" id="KW-0472">Membrane</keyword>
<dbReference type="GeneID" id="114461311"/>
<feature type="transmembrane region" description="Helical" evidence="5">
    <location>
        <begin position="12"/>
        <end position="31"/>
    </location>
</feature>
<reference evidence="6" key="1">
    <citation type="submission" date="2020-06" db="EMBL/GenBank/DDBJ databases">
        <authorList>
            <consortium name="Wellcome Sanger Institute Data Sharing"/>
        </authorList>
    </citation>
    <scope>NUCLEOTIDE SEQUENCE [LARGE SCALE GENOMIC DNA]</scope>
</reference>
<dbReference type="Pfam" id="PF02535">
    <property type="entry name" value="Zip"/>
    <property type="match status" value="1"/>
</dbReference>
<evidence type="ECO:0000256" key="5">
    <source>
        <dbReference type="SAM" id="Phobius"/>
    </source>
</evidence>
<dbReference type="InterPro" id="IPR003689">
    <property type="entry name" value="ZIP"/>
</dbReference>
<evidence type="ECO:0000256" key="3">
    <source>
        <dbReference type="ARBA" id="ARBA00022989"/>
    </source>
</evidence>
<feature type="transmembrane region" description="Helical" evidence="5">
    <location>
        <begin position="43"/>
        <end position="65"/>
    </location>
</feature>
<feature type="transmembrane region" description="Helical" evidence="5">
    <location>
        <begin position="221"/>
        <end position="243"/>
    </location>
</feature>
<comment type="subcellular location">
    <subcellularLocation>
        <location evidence="1">Membrane</location>
        <topology evidence="1">Multi-pass membrane protein</topology>
    </subcellularLocation>
</comment>
<dbReference type="GO" id="GO:0005385">
    <property type="term" value="F:zinc ion transmembrane transporter activity"/>
    <property type="evidence" value="ECO:0007669"/>
    <property type="project" value="TreeGrafter"/>
</dbReference>
<keyword evidence="3 5" id="KW-1133">Transmembrane helix</keyword>
<protein>
    <submittedName>
        <fullName evidence="6">Zinc transporter ZIP1-like</fullName>
    </submittedName>
</protein>
<reference evidence="6" key="2">
    <citation type="submission" date="2025-08" db="UniProtKB">
        <authorList>
            <consortium name="Ensembl"/>
        </authorList>
    </citation>
    <scope>IDENTIFICATION</scope>
</reference>
<dbReference type="RefSeq" id="XP_028299112.1">
    <property type="nucleotide sequence ID" value="XM_028443311.1"/>
</dbReference>
<name>A0A8C5NGG9_GOUWI</name>
<proteinExistence type="predicted"/>
<sequence length="305" mass="33469">MDYLLQVKLGALFGLLFLTLLFGFIPVRIKWFRDTNGTEAHRIVLSLISCFAGGVFLAACFLDIIPDYLSDIRAELDVRKIETEFPLPEFIMAGGFFLVLILENIVLNFRERRGSSAEHSPLIQDSRNGHGHGHGGVALPDLEGSSGHHVHVDLQAHSSFRSFMLFLSLSIHSVFEGLAIGLQNIEAKVLEICIAILVHKSIIVFSLSIKLVQSEVRPFWVVAYIGVFAVMSPLGIGIGIAVIEAQLRAGALIQAVLEGLAAGTFVYITFLEILPHELNSPGKRLLKVLFILLGFSIMAALTFYG</sequence>
<keyword evidence="2 5" id="KW-0812">Transmembrane</keyword>
<dbReference type="PANTHER" id="PTHR11040">
    <property type="entry name" value="ZINC/IRON TRANSPORTER"/>
    <property type="match status" value="1"/>
</dbReference>
<keyword evidence="7" id="KW-1185">Reference proteome</keyword>
<dbReference type="OrthoDB" id="448280at2759"/>
<evidence type="ECO:0000256" key="4">
    <source>
        <dbReference type="ARBA" id="ARBA00023136"/>
    </source>
</evidence>
<dbReference type="CTD" id="27173"/>
<dbReference type="AlphaFoldDB" id="A0A8C5NGG9"/>
<accession>A0A8C5NGG9</accession>
<feature type="transmembrane region" description="Helical" evidence="5">
    <location>
        <begin position="85"/>
        <end position="107"/>
    </location>
</feature>
<organism evidence="6 7">
    <name type="scientific">Gouania willdenowi</name>
    <name type="common">Blunt-snouted clingfish</name>
    <name type="synonym">Lepadogaster willdenowi</name>
    <dbReference type="NCBI Taxonomy" id="441366"/>
    <lineage>
        <taxon>Eukaryota</taxon>
        <taxon>Metazoa</taxon>
        <taxon>Chordata</taxon>
        <taxon>Craniata</taxon>
        <taxon>Vertebrata</taxon>
        <taxon>Euteleostomi</taxon>
        <taxon>Actinopterygii</taxon>
        <taxon>Neopterygii</taxon>
        <taxon>Teleostei</taxon>
        <taxon>Neoteleostei</taxon>
        <taxon>Acanthomorphata</taxon>
        <taxon>Ovalentaria</taxon>
        <taxon>Blenniimorphae</taxon>
        <taxon>Blenniiformes</taxon>
        <taxon>Gobiesocoidei</taxon>
        <taxon>Gobiesocidae</taxon>
        <taxon>Gobiesocinae</taxon>
        <taxon>Gouania</taxon>
    </lineage>
</organism>
<dbReference type="PANTHER" id="PTHR11040:SF120">
    <property type="entry name" value="ZINC TRANSPORTER ZIP2"/>
    <property type="match status" value="1"/>
</dbReference>
<dbReference type="Proteomes" id="UP000694680">
    <property type="component" value="Chromosome 3"/>
</dbReference>
<gene>
    <name evidence="6" type="primary">slc39a1</name>
</gene>
<evidence type="ECO:0000313" key="7">
    <source>
        <dbReference type="Proteomes" id="UP000694680"/>
    </source>
</evidence>
<dbReference type="GO" id="GO:0005886">
    <property type="term" value="C:plasma membrane"/>
    <property type="evidence" value="ECO:0007669"/>
    <property type="project" value="TreeGrafter"/>
</dbReference>
<evidence type="ECO:0000313" key="6">
    <source>
        <dbReference type="Ensembl" id="ENSGWIP00000053653.1"/>
    </source>
</evidence>
<evidence type="ECO:0000256" key="2">
    <source>
        <dbReference type="ARBA" id="ARBA00022692"/>
    </source>
</evidence>
<feature type="transmembrane region" description="Helical" evidence="5">
    <location>
        <begin position="285"/>
        <end position="304"/>
    </location>
</feature>